<protein>
    <submittedName>
        <fullName evidence="2">GNAT superfamily N-acetyltransferase</fullName>
    </submittedName>
</protein>
<sequence length="318" mass="36209">MERFIIKDFEPAFISDAEKILKEEYSAEKKKVPSLPEESPAGLLNWLSTKKYKKAAFCAGRLVGYMMFADVWDGFFGLCKGSFSPLGGSAVSFELGAEREKVMSLLFEGISNEMVRDGIYSLALARFAHDTEANNSLILNGFGIRCSDAMTKIKSILEFSMPAKFEFKEVPFGSFGIFKNLKMKLVHHLENGPVFFPSDLSDFDQWFEDDSKRWFGAFCKEEPVGFISCKKGDGENYLCGNIHNICGMYVNEEYRKDGVGRALVSCLSKILEKEGAEFLGVDYETLNPTALRFWTKFFSPYTYSFHRRIDERIVHFLK</sequence>
<proteinExistence type="predicted"/>
<dbReference type="Proteomes" id="UP000518887">
    <property type="component" value="Unassembled WGS sequence"/>
</dbReference>
<dbReference type="Pfam" id="PF00583">
    <property type="entry name" value="Acetyltransf_1"/>
    <property type="match status" value="1"/>
</dbReference>
<evidence type="ECO:0000313" key="2">
    <source>
        <dbReference type="EMBL" id="MBB5226699.1"/>
    </source>
</evidence>
<feature type="domain" description="N-acetyltransferase" evidence="1">
    <location>
        <begin position="176"/>
        <end position="318"/>
    </location>
</feature>
<gene>
    <name evidence="2" type="ORF">HNP76_002080</name>
</gene>
<dbReference type="EMBL" id="JACHFQ010000006">
    <property type="protein sequence ID" value="MBB5226699.1"/>
    <property type="molecule type" value="Genomic_DNA"/>
</dbReference>
<dbReference type="AlphaFoldDB" id="A0A7W8LMM4"/>
<dbReference type="Gene3D" id="3.40.630.30">
    <property type="match status" value="1"/>
</dbReference>
<keyword evidence="2" id="KW-0808">Transferase</keyword>
<accession>A0A7W8LMM4</accession>
<dbReference type="GO" id="GO:0016747">
    <property type="term" value="F:acyltransferase activity, transferring groups other than amino-acyl groups"/>
    <property type="evidence" value="ECO:0007669"/>
    <property type="project" value="InterPro"/>
</dbReference>
<dbReference type="SUPFAM" id="SSF55729">
    <property type="entry name" value="Acyl-CoA N-acyltransferases (Nat)"/>
    <property type="match status" value="1"/>
</dbReference>
<comment type="caution">
    <text evidence="2">The sequence shown here is derived from an EMBL/GenBank/DDBJ whole genome shotgun (WGS) entry which is preliminary data.</text>
</comment>
<dbReference type="RefSeq" id="WP_184660205.1">
    <property type="nucleotide sequence ID" value="NZ_CP031518.1"/>
</dbReference>
<dbReference type="InterPro" id="IPR000182">
    <property type="entry name" value="GNAT_dom"/>
</dbReference>
<dbReference type="CDD" id="cd04301">
    <property type="entry name" value="NAT_SF"/>
    <property type="match status" value="1"/>
</dbReference>
<name>A0A7W8LMM4_9SPIR</name>
<keyword evidence="3" id="KW-1185">Reference proteome</keyword>
<reference evidence="2 3" key="1">
    <citation type="submission" date="2020-08" db="EMBL/GenBank/DDBJ databases">
        <title>Genomic Encyclopedia of Type Strains, Phase IV (KMG-IV): sequencing the most valuable type-strain genomes for metagenomic binning, comparative biology and taxonomic classification.</title>
        <authorList>
            <person name="Goeker M."/>
        </authorList>
    </citation>
    <scope>NUCLEOTIDE SEQUENCE [LARGE SCALE GENOMIC DNA]</scope>
    <source>
        <strain evidence="2 3">DSM 103462</strain>
    </source>
</reference>
<organism evidence="2 3">
    <name type="scientific">Treponema ruminis</name>
    <dbReference type="NCBI Taxonomy" id="744515"/>
    <lineage>
        <taxon>Bacteria</taxon>
        <taxon>Pseudomonadati</taxon>
        <taxon>Spirochaetota</taxon>
        <taxon>Spirochaetia</taxon>
        <taxon>Spirochaetales</taxon>
        <taxon>Treponemataceae</taxon>
        <taxon>Treponema</taxon>
    </lineage>
</organism>
<evidence type="ECO:0000313" key="3">
    <source>
        <dbReference type="Proteomes" id="UP000518887"/>
    </source>
</evidence>
<dbReference type="PROSITE" id="PS51186">
    <property type="entry name" value="GNAT"/>
    <property type="match status" value="1"/>
</dbReference>
<evidence type="ECO:0000259" key="1">
    <source>
        <dbReference type="PROSITE" id="PS51186"/>
    </source>
</evidence>
<dbReference type="InterPro" id="IPR016181">
    <property type="entry name" value="Acyl_CoA_acyltransferase"/>
</dbReference>